<reference evidence="1 2" key="1">
    <citation type="submission" date="2021-06" db="EMBL/GenBank/DDBJ databases">
        <authorList>
            <person name="Palmer J.M."/>
        </authorList>
    </citation>
    <scope>NUCLEOTIDE SEQUENCE [LARGE SCALE GENOMIC DNA]</scope>
    <source>
        <strain evidence="1 2">CL_MEX2019</strain>
        <tissue evidence="1">Muscle</tissue>
    </source>
</reference>
<dbReference type="Proteomes" id="UP001352852">
    <property type="component" value="Unassembled WGS sequence"/>
</dbReference>
<dbReference type="EMBL" id="JAHUTJ010028698">
    <property type="protein sequence ID" value="MED6275721.1"/>
    <property type="molecule type" value="Genomic_DNA"/>
</dbReference>
<keyword evidence="2" id="KW-1185">Reference proteome</keyword>
<name>A0ABU7DKU6_9TELE</name>
<evidence type="ECO:0000313" key="2">
    <source>
        <dbReference type="Proteomes" id="UP001352852"/>
    </source>
</evidence>
<organism evidence="1 2">
    <name type="scientific">Characodon lateralis</name>
    <dbReference type="NCBI Taxonomy" id="208331"/>
    <lineage>
        <taxon>Eukaryota</taxon>
        <taxon>Metazoa</taxon>
        <taxon>Chordata</taxon>
        <taxon>Craniata</taxon>
        <taxon>Vertebrata</taxon>
        <taxon>Euteleostomi</taxon>
        <taxon>Actinopterygii</taxon>
        <taxon>Neopterygii</taxon>
        <taxon>Teleostei</taxon>
        <taxon>Neoteleostei</taxon>
        <taxon>Acanthomorphata</taxon>
        <taxon>Ovalentaria</taxon>
        <taxon>Atherinomorphae</taxon>
        <taxon>Cyprinodontiformes</taxon>
        <taxon>Goodeidae</taxon>
        <taxon>Characodon</taxon>
    </lineage>
</organism>
<proteinExistence type="predicted"/>
<protein>
    <submittedName>
        <fullName evidence="1">Uncharacterized protein</fullName>
    </submittedName>
</protein>
<comment type="caution">
    <text evidence="1">The sequence shown here is derived from an EMBL/GenBank/DDBJ whole genome shotgun (WGS) entry which is preliminary data.</text>
</comment>
<evidence type="ECO:0000313" key="1">
    <source>
        <dbReference type="EMBL" id="MED6275721.1"/>
    </source>
</evidence>
<sequence>MWKKVLWSANTFHQDNNSNLTARPTMECSRPTHIFATQYVAKPQHICSSSNLTELETFCFVHSLDLQLIDAFSKRLAADAASTGSIGAEYKCTPLLLFGCEIN</sequence>
<gene>
    <name evidence="1" type="ORF">CHARACLAT_029310</name>
</gene>
<accession>A0ABU7DKU6</accession>